<dbReference type="AlphaFoldDB" id="H1Q4I3"/>
<evidence type="ECO:0000313" key="3">
    <source>
        <dbReference type="EMBL" id="EHO67084.1"/>
    </source>
</evidence>
<dbReference type="PATRIC" id="fig|883158.3.peg.1821"/>
<evidence type="ECO:0000313" key="4">
    <source>
        <dbReference type="Proteomes" id="UP000016023"/>
    </source>
</evidence>
<dbReference type="STRING" id="883158.HMPREF9140_01821"/>
<name>H1Q4I3_9BACT</name>
<accession>H1Q4I3</accession>
<protein>
    <recommendedName>
        <fullName evidence="2">HU domain-containing protein</fullName>
    </recommendedName>
</protein>
<gene>
    <name evidence="3" type="ORF">HMPREF9140_01821</name>
</gene>
<dbReference type="GO" id="GO:0003677">
    <property type="term" value="F:DNA binding"/>
    <property type="evidence" value="ECO:0007669"/>
    <property type="project" value="UniProtKB-KW"/>
</dbReference>
<dbReference type="eggNOG" id="COG0776">
    <property type="taxonomic scope" value="Bacteria"/>
</dbReference>
<proteinExistence type="predicted"/>
<dbReference type="EMBL" id="AGWK01000049">
    <property type="protein sequence ID" value="EHO67084.1"/>
    <property type="molecule type" value="Genomic_DNA"/>
</dbReference>
<dbReference type="InterPro" id="IPR010992">
    <property type="entry name" value="IHF-like_DNA-bd_dom_sf"/>
</dbReference>
<dbReference type="SUPFAM" id="SSF47729">
    <property type="entry name" value="IHF-like DNA-binding proteins"/>
    <property type="match status" value="1"/>
</dbReference>
<evidence type="ECO:0000259" key="2">
    <source>
        <dbReference type="Pfam" id="PF18291"/>
    </source>
</evidence>
<dbReference type="RefSeq" id="WP_006953385.1">
    <property type="nucleotide sequence ID" value="NZ_JH594523.1"/>
</dbReference>
<reference evidence="3 4" key="1">
    <citation type="submission" date="2011-12" db="EMBL/GenBank/DDBJ databases">
        <title>The Genome Sequence of Prevotella micans F0438.</title>
        <authorList>
            <consortium name="The Broad Institute Genome Sequencing Platform"/>
            <person name="Earl A."/>
            <person name="Ward D."/>
            <person name="Feldgarden M."/>
            <person name="Gevers D."/>
            <person name="Izard J."/>
            <person name="Baranova O.V."/>
            <person name="Blanton J.M."/>
            <person name="Wade W.G."/>
            <person name="Dewhirst F.E."/>
            <person name="Young S.K."/>
            <person name="Zeng Q."/>
            <person name="Gargeya S."/>
            <person name="Fitzgerald M."/>
            <person name="Haas B."/>
            <person name="Abouelleil A."/>
            <person name="Alvarado L."/>
            <person name="Arachchi H.M."/>
            <person name="Berlin A."/>
            <person name="Chapman S.B."/>
            <person name="Gearin G."/>
            <person name="Goldberg J."/>
            <person name="Griggs A."/>
            <person name="Gujja S."/>
            <person name="Hansen M."/>
            <person name="Heiman D."/>
            <person name="Howarth C."/>
            <person name="Larimer J."/>
            <person name="Lui A."/>
            <person name="MacDonald P.J.P."/>
            <person name="McCowen C."/>
            <person name="Montmayeur A."/>
            <person name="Murphy C."/>
            <person name="Neiman D."/>
            <person name="Pearson M."/>
            <person name="Priest M."/>
            <person name="Roberts A."/>
            <person name="Saif S."/>
            <person name="Shea T."/>
            <person name="Sisk P."/>
            <person name="Stolte C."/>
            <person name="Sykes S."/>
            <person name="Wortman J."/>
            <person name="Nusbaum C."/>
            <person name="Birren B."/>
        </authorList>
    </citation>
    <scope>NUCLEOTIDE SEQUENCE [LARGE SCALE GENOMIC DNA]</scope>
    <source>
        <strain evidence="3 4">F0438</strain>
    </source>
</reference>
<sequence>MAVPYKLLRTTGSLANKSTLKVVLDEYGTVGIATLAKLIDKATTMTKADLVGALEALKTEMVNQLMDGNRVHLPGLGYFSLSVKGELYEDPRSHKFRLRNAYVRTVNFRPDKQLLKELSYARFENRTYSSETCTMPTDEEIAAALAHLFAESPLILVGDLQSALHISRPMAYRLSRRLESDGKLRNVGSRYRKMFVKGER</sequence>
<dbReference type="HOGENOM" id="CLU_078159_1_0_10"/>
<feature type="domain" description="HU" evidence="2">
    <location>
        <begin position="1"/>
        <end position="124"/>
    </location>
</feature>
<dbReference type="Gene3D" id="4.10.520.10">
    <property type="entry name" value="IHF-like DNA-binding proteins"/>
    <property type="match status" value="1"/>
</dbReference>
<dbReference type="InterPro" id="IPR041607">
    <property type="entry name" value="HU-HIG"/>
</dbReference>
<evidence type="ECO:0000256" key="1">
    <source>
        <dbReference type="ARBA" id="ARBA00023125"/>
    </source>
</evidence>
<dbReference type="Proteomes" id="UP000016023">
    <property type="component" value="Unassembled WGS sequence"/>
</dbReference>
<comment type="caution">
    <text evidence="3">The sequence shown here is derived from an EMBL/GenBank/DDBJ whole genome shotgun (WGS) entry which is preliminary data.</text>
</comment>
<keyword evidence="1" id="KW-0238">DNA-binding</keyword>
<keyword evidence="4" id="KW-1185">Reference proteome</keyword>
<dbReference type="Pfam" id="PF18291">
    <property type="entry name" value="HU-HIG"/>
    <property type="match status" value="1"/>
</dbReference>
<organism evidence="3 4">
    <name type="scientific">Prevotella micans F0438</name>
    <dbReference type="NCBI Taxonomy" id="883158"/>
    <lineage>
        <taxon>Bacteria</taxon>
        <taxon>Pseudomonadati</taxon>
        <taxon>Bacteroidota</taxon>
        <taxon>Bacteroidia</taxon>
        <taxon>Bacteroidales</taxon>
        <taxon>Prevotellaceae</taxon>
        <taxon>Prevotella</taxon>
    </lineage>
</organism>